<dbReference type="Proteomes" id="UP000186309">
    <property type="component" value="Chromosome"/>
</dbReference>
<dbReference type="InterPro" id="IPR027417">
    <property type="entry name" value="P-loop_NTPase"/>
</dbReference>
<dbReference type="STRING" id="1387353.BSF38_04464"/>
<evidence type="ECO:0000313" key="5">
    <source>
        <dbReference type="EMBL" id="APW62908.1"/>
    </source>
</evidence>
<evidence type="ECO:0000259" key="4">
    <source>
        <dbReference type="PROSITE" id="PS00662"/>
    </source>
</evidence>
<dbReference type="CDD" id="cd01129">
    <property type="entry name" value="PulE-GspE-like"/>
    <property type="match status" value="1"/>
</dbReference>
<dbReference type="KEGG" id="pbor:BSF38_04464"/>
<name>A0A1U7CVI1_9BACT</name>
<dbReference type="EMBL" id="CP019082">
    <property type="protein sequence ID" value="APW62908.1"/>
    <property type="molecule type" value="Genomic_DNA"/>
</dbReference>
<dbReference type="AlphaFoldDB" id="A0A1U7CVI1"/>
<dbReference type="SUPFAM" id="SSF52540">
    <property type="entry name" value="P-loop containing nucleoside triphosphate hydrolases"/>
    <property type="match status" value="1"/>
</dbReference>
<dbReference type="PANTHER" id="PTHR30258">
    <property type="entry name" value="TYPE II SECRETION SYSTEM PROTEIN GSPE-RELATED"/>
    <property type="match status" value="1"/>
</dbReference>
<keyword evidence="6" id="KW-1185">Reference proteome</keyword>
<evidence type="ECO:0000256" key="1">
    <source>
        <dbReference type="ARBA" id="ARBA00006611"/>
    </source>
</evidence>
<comment type="similarity">
    <text evidence="1">Belongs to the GSP E family.</text>
</comment>
<proteinExistence type="inferred from homology"/>
<sequence length="513" mass="56761">MDSSTSTTGPSVPIPPLSPEDEVMASVLVNKGMLTGEQLTLARQYGAERDTDLKQAILELNLISPERLNQLAFERLTAMAQDTPEKPALLVESSIIAAASSHPVPISPDRNQIQRDVRKELQESSQTAPVPELIGQILERAIDCRATDIHFDSLDNGIRVRYRIDGQLQDILFVEAGTSAAVISRIKVMSNLNIVERRHSQDGRISIMHHNRPRDLRVATFPTIYGEKIVIRIHEVLTDVVGFNHLGMTQTQADTLDRLIVQPYGAVFVAGPVGAGKTSTLYNCLERINSPLRNVMTIEDPIEHRMPGVNQTQVGNNPGDMSFGEGLRALLRQDPDIVMIGEIRDEETARIGIRASLTGVLVFSTLHGSDAPSTISNLFNFGIPGYQLSSSLLAIVSQRLIRKICPYCRVSYAPDEKLLLALELDPDEHRDLHLQRGMGCPACFQTGYMGRTGVFEIMVVGEELRDLIFQQIPKDVLRRVAVDLGMRTLKQSAVDKIVEGVTTVEEVYRVVSF</sequence>
<keyword evidence="2" id="KW-0547">Nucleotide-binding</keyword>
<accession>A0A1U7CVI1</accession>
<dbReference type="Gene3D" id="3.30.450.90">
    <property type="match status" value="1"/>
</dbReference>
<dbReference type="GO" id="GO:0016887">
    <property type="term" value="F:ATP hydrolysis activity"/>
    <property type="evidence" value="ECO:0007669"/>
    <property type="project" value="TreeGrafter"/>
</dbReference>
<feature type="domain" description="Bacterial type II secretion system protein E" evidence="4">
    <location>
        <begin position="331"/>
        <end position="345"/>
    </location>
</feature>
<evidence type="ECO:0000256" key="3">
    <source>
        <dbReference type="ARBA" id="ARBA00022840"/>
    </source>
</evidence>
<evidence type="ECO:0000313" key="6">
    <source>
        <dbReference type="Proteomes" id="UP000186309"/>
    </source>
</evidence>
<protein>
    <submittedName>
        <fullName evidence="5">Putative type II secretion system protein HxcR</fullName>
    </submittedName>
</protein>
<reference evidence="6" key="1">
    <citation type="submission" date="2016-12" db="EMBL/GenBank/DDBJ databases">
        <title>Comparative genomics of four Isosphaeraceae planctomycetes: a common pool of plasmids and glycoside hydrolase genes.</title>
        <authorList>
            <person name="Ivanova A."/>
        </authorList>
    </citation>
    <scope>NUCLEOTIDE SEQUENCE [LARGE SCALE GENOMIC DNA]</scope>
    <source>
        <strain evidence="6">PX4</strain>
    </source>
</reference>
<dbReference type="OrthoDB" id="244550at2"/>
<dbReference type="Pfam" id="PF00437">
    <property type="entry name" value="T2SSE"/>
    <property type="match status" value="1"/>
</dbReference>
<organism evidence="5 6">
    <name type="scientific">Paludisphaera borealis</name>
    <dbReference type="NCBI Taxonomy" id="1387353"/>
    <lineage>
        <taxon>Bacteria</taxon>
        <taxon>Pseudomonadati</taxon>
        <taxon>Planctomycetota</taxon>
        <taxon>Planctomycetia</taxon>
        <taxon>Isosphaerales</taxon>
        <taxon>Isosphaeraceae</taxon>
        <taxon>Paludisphaera</taxon>
    </lineage>
</organism>
<evidence type="ECO:0000256" key="2">
    <source>
        <dbReference type="ARBA" id="ARBA00022741"/>
    </source>
</evidence>
<dbReference type="InterPro" id="IPR001482">
    <property type="entry name" value="T2SS/T4SS_dom"/>
</dbReference>
<dbReference type="RefSeq" id="WP_145952271.1">
    <property type="nucleotide sequence ID" value="NZ_CP019082.1"/>
</dbReference>
<dbReference type="PROSITE" id="PS00662">
    <property type="entry name" value="T2SP_E"/>
    <property type="match status" value="1"/>
</dbReference>
<dbReference type="PANTHER" id="PTHR30258:SF2">
    <property type="entry name" value="COMG OPERON PROTEIN 1"/>
    <property type="match status" value="1"/>
</dbReference>
<dbReference type="GO" id="GO:0005524">
    <property type="term" value="F:ATP binding"/>
    <property type="evidence" value="ECO:0007669"/>
    <property type="project" value="UniProtKB-KW"/>
</dbReference>
<dbReference type="GO" id="GO:0005886">
    <property type="term" value="C:plasma membrane"/>
    <property type="evidence" value="ECO:0007669"/>
    <property type="project" value="TreeGrafter"/>
</dbReference>
<dbReference type="Gene3D" id="3.40.50.300">
    <property type="entry name" value="P-loop containing nucleotide triphosphate hydrolases"/>
    <property type="match status" value="1"/>
</dbReference>
<keyword evidence="3" id="KW-0067">ATP-binding</keyword>
<gene>
    <name evidence="5" type="primary">hxcR</name>
    <name evidence="5" type="ORF">BSF38_04464</name>
</gene>